<keyword evidence="4" id="KW-0121">Carboxypeptidase</keyword>
<dbReference type="PRINTS" id="PR00922">
    <property type="entry name" value="DADACBPTASE3"/>
</dbReference>
<feature type="signal peptide" evidence="3">
    <location>
        <begin position="1"/>
        <end position="23"/>
    </location>
</feature>
<keyword evidence="3" id="KW-0732">Signal</keyword>
<dbReference type="InterPro" id="IPR000667">
    <property type="entry name" value="Peptidase_S13"/>
</dbReference>
<dbReference type="PANTHER" id="PTHR30023">
    <property type="entry name" value="D-ALANYL-D-ALANINE CARBOXYPEPTIDASE"/>
    <property type="match status" value="1"/>
</dbReference>
<name>A0A1I0GK55_9BACT</name>
<evidence type="ECO:0000256" key="2">
    <source>
        <dbReference type="ARBA" id="ARBA00022801"/>
    </source>
</evidence>
<dbReference type="PANTHER" id="PTHR30023:SF0">
    <property type="entry name" value="PENICILLIN-SENSITIVE CARBOXYPEPTIDASE A"/>
    <property type="match status" value="1"/>
</dbReference>
<evidence type="ECO:0000256" key="1">
    <source>
        <dbReference type="ARBA" id="ARBA00006096"/>
    </source>
</evidence>
<reference evidence="5" key="1">
    <citation type="submission" date="2016-10" db="EMBL/GenBank/DDBJ databases">
        <authorList>
            <person name="Varghese N."/>
            <person name="Submissions S."/>
        </authorList>
    </citation>
    <scope>NUCLEOTIDE SEQUENCE [LARGE SCALE GENOMIC DNA]</scope>
    <source>
        <strain evidence="5">DSM 15310</strain>
    </source>
</reference>
<dbReference type="Gene3D" id="3.40.710.10">
    <property type="entry name" value="DD-peptidase/beta-lactamase superfamily"/>
    <property type="match status" value="2"/>
</dbReference>
<dbReference type="AlphaFoldDB" id="A0A1I0GK55"/>
<accession>A0A1I0GK55</accession>
<keyword evidence="4" id="KW-0645">Protease</keyword>
<organism evidence="4 5">
    <name type="scientific">Hymenobacter actinosclerus</name>
    <dbReference type="NCBI Taxonomy" id="82805"/>
    <lineage>
        <taxon>Bacteria</taxon>
        <taxon>Pseudomonadati</taxon>
        <taxon>Bacteroidota</taxon>
        <taxon>Cytophagia</taxon>
        <taxon>Cytophagales</taxon>
        <taxon>Hymenobacteraceae</taxon>
        <taxon>Hymenobacter</taxon>
    </lineage>
</organism>
<evidence type="ECO:0000256" key="3">
    <source>
        <dbReference type="SAM" id="SignalP"/>
    </source>
</evidence>
<keyword evidence="2" id="KW-0378">Hydrolase</keyword>
<comment type="similarity">
    <text evidence="1">Belongs to the peptidase S13 family.</text>
</comment>
<dbReference type="OrthoDB" id="9802627at2"/>
<dbReference type="RefSeq" id="WP_092771904.1">
    <property type="nucleotide sequence ID" value="NZ_FOHS01000003.1"/>
</dbReference>
<dbReference type="Proteomes" id="UP000198697">
    <property type="component" value="Unassembled WGS sequence"/>
</dbReference>
<evidence type="ECO:0000313" key="5">
    <source>
        <dbReference type="Proteomes" id="UP000198697"/>
    </source>
</evidence>
<gene>
    <name evidence="4" type="ORF">SAMN04487998_2459</name>
</gene>
<dbReference type="InterPro" id="IPR012338">
    <property type="entry name" value="Beta-lactam/transpept-like"/>
</dbReference>
<dbReference type="STRING" id="82805.SAMN04487998_2459"/>
<keyword evidence="5" id="KW-1185">Reference proteome</keyword>
<dbReference type="GO" id="GO:0000270">
    <property type="term" value="P:peptidoglycan metabolic process"/>
    <property type="evidence" value="ECO:0007669"/>
    <property type="project" value="TreeGrafter"/>
</dbReference>
<dbReference type="SUPFAM" id="SSF56601">
    <property type="entry name" value="beta-lactamase/transpeptidase-like"/>
    <property type="match status" value="1"/>
</dbReference>
<dbReference type="GO" id="GO:0004185">
    <property type="term" value="F:serine-type carboxypeptidase activity"/>
    <property type="evidence" value="ECO:0007669"/>
    <property type="project" value="InterPro"/>
</dbReference>
<dbReference type="EMBL" id="FOHS01000003">
    <property type="protein sequence ID" value="SET71419.1"/>
    <property type="molecule type" value="Genomic_DNA"/>
</dbReference>
<sequence length="458" mass="51199">MLFVLFRRLALLLGGILLPLALAAQTVPGPAGPPVPDLNWLSQQLRESVVLRQHQVGLSLADANTGQTLFGYQDSRYFTPASTTKLLTLYAGLSLLGAADSLPGLRYVQRGPDTLLFWGTGDPMLLHGDVPTRRAYEFLLSRPEKVLLYAQVPMPPAFGPGWSWDDYGYYFQPERSAMPIYGNTVRFYGRPAPAAPRVLPRFFRPLAGPAPGTRPNPANDHVQRPAEENRFFVFPSARAWVDEVPFRTSPALLLQLLQDTLRRPLLPAGPLRLRPHDSVRVLRTLPPDSLYRRMLRVSDNFLAEQLLLLCSSTLAPDSLSPARVIRTMQQNYLRTLPDAPQWVDGSGLSRLNLFTPRFLTALLVRLHQQVPEPRLLSLLAAGGGQGTLRRGYLPTGKTGPWLWGKTGTLTNNHNLAGYLRTRSGRLVAFSFFNNNYVVPTAAVRREMERLLTRVREEL</sequence>
<evidence type="ECO:0000313" key="4">
    <source>
        <dbReference type="EMBL" id="SET71419.1"/>
    </source>
</evidence>
<protein>
    <submittedName>
        <fullName evidence="4">D-alanyl-D-alanine carboxypeptidase / D-alanyl-D-alanine-endopeptidase (Penicillin-binding protein 4)</fullName>
    </submittedName>
</protein>
<proteinExistence type="inferred from homology"/>
<dbReference type="GO" id="GO:0006508">
    <property type="term" value="P:proteolysis"/>
    <property type="evidence" value="ECO:0007669"/>
    <property type="project" value="InterPro"/>
</dbReference>
<dbReference type="Pfam" id="PF02113">
    <property type="entry name" value="Peptidase_S13"/>
    <property type="match status" value="2"/>
</dbReference>
<feature type="chain" id="PRO_5011623360" evidence="3">
    <location>
        <begin position="24"/>
        <end position="458"/>
    </location>
</feature>